<dbReference type="CDD" id="cd19678">
    <property type="entry name" value="UBR-box_UBR1"/>
    <property type="match status" value="1"/>
</dbReference>
<evidence type="ECO:0000256" key="3">
    <source>
        <dbReference type="ARBA" id="ARBA00022553"/>
    </source>
</evidence>
<name>A0A4W3KE80_CALMI</name>
<dbReference type="InterPro" id="IPR055194">
    <property type="entry name" value="UBR1-like_WH"/>
</dbReference>
<dbReference type="Gene3D" id="3.30.1390.10">
    <property type="match status" value="1"/>
</dbReference>
<accession>A0A4W3KE80</accession>
<dbReference type="GO" id="GO:0061630">
    <property type="term" value="F:ubiquitin protein ligase activity"/>
    <property type="evidence" value="ECO:0007669"/>
    <property type="project" value="UniProtKB-UniRule"/>
</dbReference>
<evidence type="ECO:0000256" key="11">
    <source>
        <dbReference type="PROSITE-ProRule" id="PRU00508"/>
    </source>
</evidence>
<dbReference type="GO" id="GO:0008270">
    <property type="term" value="F:zinc ion binding"/>
    <property type="evidence" value="ECO:0007669"/>
    <property type="project" value="UniProtKB-UniRule"/>
</dbReference>
<dbReference type="Proteomes" id="UP000314986">
    <property type="component" value="Unassembled WGS sequence"/>
</dbReference>
<dbReference type="PANTHER" id="PTHR21497">
    <property type="entry name" value="UBIQUITIN LIGASE E3 ALPHA-RELATED"/>
    <property type="match status" value="1"/>
</dbReference>
<reference evidence="15" key="5">
    <citation type="submission" date="2025-09" db="UniProtKB">
        <authorList>
            <consortium name="Ensembl"/>
        </authorList>
    </citation>
    <scope>IDENTIFICATION</scope>
</reference>
<evidence type="ECO:0000256" key="10">
    <source>
        <dbReference type="ARBA" id="ARBA00046341"/>
    </source>
</evidence>
<comment type="similarity">
    <text evidence="10 12">Belongs to the E3 ubiquitin-protein ligase UBR1-like family.</text>
</comment>
<dbReference type="Pfam" id="PF18995">
    <property type="entry name" value="PRT6_C"/>
    <property type="match status" value="1"/>
</dbReference>
<keyword evidence="3" id="KW-0597">Phosphoprotein</keyword>
<dbReference type="EC" id="2.3.2.27" evidence="12"/>
<keyword evidence="16" id="KW-1185">Reference proteome</keyword>
<dbReference type="GO" id="GO:0016567">
    <property type="term" value="P:protein ubiquitination"/>
    <property type="evidence" value="ECO:0007669"/>
    <property type="project" value="UniProtKB-UniRule"/>
</dbReference>
<dbReference type="PANTHER" id="PTHR21497:SF27">
    <property type="entry name" value="E3 UBIQUITIN-PROTEIN LIGASE UBR1"/>
    <property type="match status" value="1"/>
</dbReference>
<dbReference type="SUPFAM" id="SSF54736">
    <property type="entry name" value="ClpS-like"/>
    <property type="match status" value="1"/>
</dbReference>
<comment type="function">
    <text evidence="12">Ubiquitin ligase protein which is a component of the N-end rule pathway. Recognizes and binds to proteins bearing specific N-terminal residues that are destabilizing according to the N-end rule, leading to their ubiquitination and subsequent degradation.</text>
</comment>
<comment type="catalytic activity">
    <reaction evidence="1 12">
        <text>S-ubiquitinyl-[E2 ubiquitin-conjugating enzyme]-L-cysteine + [acceptor protein]-L-lysine = [E2 ubiquitin-conjugating enzyme]-L-cysteine + N(6)-ubiquitinyl-[acceptor protein]-L-lysine.</text>
        <dbReference type="EC" id="2.3.2.27"/>
    </reaction>
</comment>
<dbReference type="Pfam" id="PF02617">
    <property type="entry name" value="ClpS"/>
    <property type="match status" value="1"/>
</dbReference>
<proteinExistence type="inferred from homology"/>
<evidence type="ECO:0000256" key="9">
    <source>
        <dbReference type="ARBA" id="ARBA00022990"/>
    </source>
</evidence>
<feature type="region of interest" description="Disordered" evidence="13">
    <location>
        <begin position="806"/>
        <end position="827"/>
    </location>
</feature>
<evidence type="ECO:0000313" key="16">
    <source>
        <dbReference type="Proteomes" id="UP000314986"/>
    </source>
</evidence>
<evidence type="ECO:0000256" key="13">
    <source>
        <dbReference type="SAM" id="MobiDB-lite"/>
    </source>
</evidence>
<dbReference type="InterPro" id="IPR003126">
    <property type="entry name" value="Znf_UBR"/>
</dbReference>
<evidence type="ECO:0000259" key="14">
    <source>
        <dbReference type="PROSITE" id="PS51157"/>
    </source>
</evidence>
<keyword evidence="7 12" id="KW-0833">Ubl conjugation pathway</keyword>
<evidence type="ECO:0000256" key="6">
    <source>
        <dbReference type="ARBA" id="ARBA00022771"/>
    </source>
</evidence>
<evidence type="ECO:0000256" key="1">
    <source>
        <dbReference type="ARBA" id="ARBA00000900"/>
    </source>
</evidence>
<keyword evidence="4 12" id="KW-0808">Transferase</keyword>
<evidence type="ECO:0000313" key="15">
    <source>
        <dbReference type="Ensembl" id="ENSCMIP00000044355.1"/>
    </source>
</evidence>
<organism evidence="15 16">
    <name type="scientific">Callorhinchus milii</name>
    <name type="common">Ghost shark</name>
    <dbReference type="NCBI Taxonomy" id="7868"/>
    <lineage>
        <taxon>Eukaryota</taxon>
        <taxon>Metazoa</taxon>
        <taxon>Chordata</taxon>
        <taxon>Craniata</taxon>
        <taxon>Vertebrata</taxon>
        <taxon>Chondrichthyes</taxon>
        <taxon>Holocephali</taxon>
        <taxon>Chimaeriformes</taxon>
        <taxon>Callorhinchidae</taxon>
        <taxon>Callorhinchus</taxon>
    </lineage>
</organism>
<dbReference type="Gene3D" id="2.10.110.30">
    <property type="match status" value="1"/>
</dbReference>
<dbReference type="FunFam" id="1.10.10.2670:FF:000001">
    <property type="entry name" value="E3 ubiquitin-protein ligase UBR2 isoform X1"/>
    <property type="match status" value="1"/>
</dbReference>
<reference evidence="15" key="4">
    <citation type="submission" date="2025-08" db="UniProtKB">
        <authorList>
            <consortium name="Ensembl"/>
        </authorList>
    </citation>
    <scope>IDENTIFICATION</scope>
</reference>
<dbReference type="GO" id="GO:0000151">
    <property type="term" value="C:ubiquitin ligase complex"/>
    <property type="evidence" value="ECO:0007669"/>
    <property type="project" value="TreeGrafter"/>
</dbReference>
<dbReference type="GeneTree" id="ENSGT00950000183075"/>
<dbReference type="UniPathway" id="UPA00143"/>
<reference evidence="16" key="1">
    <citation type="journal article" date="2006" name="Science">
        <title>Ancient noncoding elements conserved in the human genome.</title>
        <authorList>
            <person name="Venkatesh B."/>
            <person name="Kirkness E.F."/>
            <person name="Loh Y.H."/>
            <person name="Halpern A.L."/>
            <person name="Lee A.P."/>
            <person name="Johnson J."/>
            <person name="Dandona N."/>
            <person name="Viswanathan L.D."/>
            <person name="Tay A."/>
            <person name="Venter J.C."/>
            <person name="Strausberg R.L."/>
            <person name="Brenner S."/>
        </authorList>
    </citation>
    <scope>NUCLEOTIDE SEQUENCE [LARGE SCALE GENOMIC DNA]</scope>
</reference>
<keyword evidence="9" id="KW-0007">Acetylation</keyword>
<feature type="zinc finger region" description="UBR-type" evidence="11">
    <location>
        <begin position="78"/>
        <end position="149"/>
    </location>
</feature>
<dbReference type="InterPro" id="IPR003769">
    <property type="entry name" value="ClpS_core"/>
</dbReference>
<dbReference type="InterPro" id="IPR047507">
    <property type="entry name" value="UBR-box_UBR1"/>
</dbReference>
<dbReference type="Gene3D" id="1.10.10.2670">
    <property type="entry name" value="E3 ubiquitin-protein ligase"/>
    <property type="match status" value="1"/>
</dbReference>
<gene>
    <name evidence="15" type="primary">ubr1</name>
</gene>
<dbReference type="Pfam" id="PF22960">
    <property type="entry name" value="WHD_UBR1"/>
    <property type="match status" value="1"/>
</dbReference>
<evidence type="ECO:0000256" key="7">
    <source>
        <dbReference type="ARBA" id="ARBA00022786"/>
    </source>
</evidence>
<evidence type="ECO:0000256" key="2">
    <source>
        <dbReference type="ARBA" id="ARBA00004906"/>
    </source>
</evidence>
<dbReference type="PROSITE" id="PS51157">
    <property type="entry name" value="ZF_UBR"/>
    <property type="match status" value="1"/>
</dbReference>
<dbReference type="FunFam" id="2.10.110.30:FF:000001">
    <property type="entry name" value="E3 ubiquitin-protein ligase UBR2 isoform 1"/>
    <property type="match status" value="1"/>
</dbReference>
<dbReference type="CDD" id="cd16685">
    <property type="entry name" value="RING-H2_UBR1"/>
    <property type="match status" value="1"/>
</dbReference>
<dbReference type="InterPro" id="IPR014719">
    <property type="entry name" value="Ribosomal_bL12_C/ClpS-like"/>
</dbReference>
<reference evidence="16" key="3">
    <citation type="journal article" date="2014" name="Nature">
        <title>Elephant shark genome provides unique insights into gnathostome evolution.</title>
        <authorList>
            <consortium name="International Elephant Shark Genome Sequencing Consortium"/>
            <person name="Venkatesh B."/>
            <person name="Lee A.P."/>
            <person name="Ravi V."/>
            <person name="Maurya A.K."/>
            <person name="Lian M.M."/>
            <person name="Swann J.B."/>
            <person name="Ohta Y."/>
            <person name="Flajnik M.F."/>
            <person name="Sutoh Y."/>
            <person name="Kasahara M."/>
            <person name="Hoon S."/>
            <person name="Gangu V."/>
            <person name="Roy S.W."/>
            <person name="Irimia M."/>
            <person name="Korzh V."/>
            <person name="Kondrychyn I."/>
            <person name="Lim Z.W."/>
            <person name="Tay B.H."/>
            <person name="Tohari S."/>
            <person name="Kong K.W."/>
            <person name="Ho S."/>
            <person name="Lorente-Galdos B."/>
            <person name="Quilez J."/>
            <person name="Marques-Bonet T."/>
            <person name="Raney B.J."/>
            <person name="Ingham P.W."/>
            <person name="Tay A."/>
            <person name="Hillier L.W."/>
            <person name="Minx P."/>
            <person name="Boehm T."/>
            <person name="Wilson R.K."/>
            <person name="Brenner S."/>
            <person name="Warren W.C."/>
        </authorList>
    </citation>
    <scope>NUCLEOTIDE SEQUENCE [LARGE SCALE GENOMIC DNA]</scope>
</reference>
<comment type="pathway">
    <text evidence="2 12">Protein modification; protein ubiquitination.</text>
</comment>
<dbReference type="InterPro" id="IPR039164">
    <property type="entry name" value="UBR1-like"/>
</dbReference>
<dbReference type="GO" id="GO:0071596">
    <property type="term" value="P:ubiquitin-dependent protein catabolic process via the N-end rule pathway"/>
    <property type="evidence" value="ECO:0007669"/>
    <property type="project" value="UniProtKB-UniRule"/>
</dbReference>
<keyword evidence="5 12" id="KW-0479">Metal-binding</keyword>
<protein>
    <recommendedName>
        <fullName evidence="12">E3 ubiquitin-protein ligase</fullName>
        <ecNumber evidence="12">2.3.2.27</ecNumber>
    </recommendedName>
</protein>
<evidence type="ECO:0000256" key="12">
    <source>
        <dbReference type="RuleBase" id="RU366018"/>
    </source>
</evidence>
<sequence length="1614" mass="184091">ASLPFFTQSWQEAVDLRSVVYRHLSEYVPSIRCVVSVAKCPEEEQGHQMLLRTMEWFLFGEAPEDGFAKLQENKSSSQLCGRVFKGGETTYSCRDCAIDPTCVLCMDCFQSSVHRNHRYKMNCSYGGGLCDCGDVEAWKTGPFCTKHEPGLSEDINHASQIPAGVAERAQHLFDIIFRYLVDMLIWTENKGLPLELQFIFLSREKTDSYFCMLFNDEDHSVDHVIHSLQKSLGCSTKEAENYTWMVDKEGRRVIKHGTLQSCQETKQENNTNSVFQSPLRVEILHSTIVSHQTFACRLLSWLNHMIGYSAGLRQIFCDLALQQVPASDQPCFISRLMLSDVKLWKGARKAFHELIVCSLLMEAEYKRLFAIEFIKHYKQLQLESVEDDQDRNISVTALSVQIFTVPTLARHLIEEHDALKIITETIIELWSEHMENGKLNFQTQSQHKYFRNEVVLNDLKYVLISKPPLWTDRRRDRFLEGFNIFLRLLKSIQGMEPVCRQFGQHVEIEPDWEPAFTVQMFLKFILLMMQEWCASDEQVLLRAYKECHSVLSQCSNELIHCNTKKQSATLNLCGHSVSCVVSREPISIHLPLSRLLAGLHAHLSRSGAIDKLEQYVSLNSSYMLLRNGFSLVNQVFCYRSAKWREEMFDKDIVMLQIGASLMDPNHFLMLVLNKFELFEDFTKHSIPKSKVSDEIKQNVSLLEEFLHLIIMVVGERHVPGIGRVTKEEVTMREVIHLLSIESMAHSSLVKALPENESNETGLEKVIHEVATFKKPGLSGHGVYELKPECLKEFNLYFYHYDKSQQTKAEDEQKKRKKQANSNEALPPPVPPQFVPAFAKITSILNCDVFMLILRTVCQQAVSSKGQLWSEAMIQKVRMYFFVISFQGIGSSAVNAQSVLSLVEHLKRVPQLNAHKDMILWTLQMFDAVKKLREKSSPFSAARAEIQRTDEAVQDKDKAERKRKAEAAKLHRQKIMAQMSAMQKNFIESNKHLYEKATEVLGHGAGATEEDSSTTAVEDSGVALGPKQGAVAAEKIILTCILCQEEQEVRVDGMAMVLTACVQRSTALTQNTCQVVRNTGENCDPLFMHPDLGCGTHAGSCGHVMHASCWQKYFEAVQNSTRHRLHADLSFHLDNVEYLCPLCKSLCNAVIPVLPLQAHSLNRYAQLLTLPKWLENVLARITGLNISHTQGSNQMQENPASWKNPVEFRSILSFGVQPPLKFSDSIVKMLMLFAMAVHREGLKVSTNEADVRVPVMVWGACAFTIQSIGTQQPLVSSVLAFPSLYWEETVELQPSDISSTFNNLYLFHLITMAHIVQILFTSTSDFPMEQDGEESEEAQSAVKLYEKLRKYTSVINKPHGWYLWNCVKCGITPFLRSSALFFNYLLGVPPSKDLWKDALEGQFEALCYYFALPSNLFKLFEEYEDTMSPLLQRWCSDSSVLCQMQGFLFSERFPRERKQLMELPEDYSCLLNQDSRYRCPHSTDDETRNAVLCMFCGTMICSQSQCCQQQVDGKKLGGCSAHAVKCGSGLGIFLRIKECQVLLLAGKNRGCFVPAPYLDDYGETDQLLKRGNPLHLCPDRYRKLQQMWRQHRILEEIARNQDANHMAFAVDWHEF</sequence>
<dbReference type="InterPro" id="IPR042065">
    <property type="entry name" value="E3_ELL-like"/>
</dbReference>
<evidence type="ECO:0000256" key="5">
    <source>
        <dbReference type="ARBA" id="ARBA00022723"/>
    </source>
</evidence>
<feature type="domain" description="UBR-type" evidence="14">
    <location>
        <begin position="78"/>
        <end position="149"/>
    </location>
</feature>
<keyword evidence="6 12" id="KW-0863">Zinc-finger</keyword>
<dbReference type="SMART" id="SM00396">
    <property type="entry name" value="ZnF_UBR1"/>
    <property type="match status" value="1"/>
</dbReference>
<dbReference type="InterPro" id="IPR044046">
    <property type="entry name" value="E3_ligase_UBR-like_C"/>
</dbReference>
<evidence type="ECO:0000256" key="8">
    <source>
        <dbReference type="ARBA" id="ARBA00022833"/>
    </source>
</evidence>
<dbReference type="SUPFAM" id="SSF46785">
    <property type="entry name" value="Winged helix' DNA-binding domain"/>
    <property type="match status" value="1"/>
</dbReference>
<keyword evidence="8 12" id="KW-0862">Zinc</keyword>
<reference evidence="16" key="2">
    <citation type="journal article" date="2007" name="PLoS Biol.">
        <title>Survey sequencing and comparative analysis of the elephant shark (Callorhinchus milii) genome.</title>
        <authorList>
            <person name="Venkatesh B."/>
            <person name="Kirkness E.F."/>
            <person name="Loh Y.H."/>
            <person name="Halpern A.L."/>
            <person name="Lee A.P."/>
            <person name="Johnson J."/>
            <person name="Dandona N."/>
            <person name="Viswanathan L.D."/>
            <person name="Tay A."/>
            <person name="Venter J.C."/>
            <person name="Strausberg R.L."/>
            <person name="Brenner S."/>
        </authorList>
    </citation>
    <scope>NUCLEOTIDE SEQUENCE [LARGE SCALE GENOMIC DNA]</scope>
</reference>
<dbReference type="Pfam" id="PF02207">
    <property type="entry name" value="zf-UBR"/>
    <property type="match status" value="1"/>
</dbReference>
<dbReference type="Ensembl" id="ENSCMIT00000044993.1">
    <property type="protein sequence ID" value="ENSCMIP00000044355.1"/>
    <property type="gene ID" value="ENSCMIG00000018307.1"/>
</dbReference>
<evidence type="ECO:0000256" key="4">
    <source>
        <dbReference type="ARBA" id="ARBA00022679"/>
    </source>
</evidence>
<dbReference type="GO" id="GO:0005737">
    <property type="term" value="C:cytoplasm"/>
    <property type="evidence" value="ECO:0007669"/>
    <property type="project" value="TreeGrafter"/>
</dbReference>
<dbReference type="InterPro" id="IPR036390">
    <property type="entry name" value="WH_DNA-bd_sf"/>
</dbReference>